<dbReference type="GO" id="GO:0015267">
    <property type="term" value="F:channel activity"/>
    <property type="evidence" value="ECO:0007669"/>
    <property type="project" value="InterPro"/>
</dbReference>
<evidence type="ECO:0000256" key="5">
    <source>
        <dbReference type="SAM" id="Phobius"/>
    </source>
</evidence>
<keyword evidence="2 5" id="KW-0812">Transmembrane</keyword>
<organism evidence="6 7">
    <name type="scientific">Microthlaspi erraticum</name>
    <dbReference type="NCBI Taxonomy" id="1685480"/>
    <lineage>
        <taxon>Eukaryota</taxon>
        <taxon>Viridiplantae</taxon>
        <taxon>Streptophyta</taxon>
        <taxon>Embryophyta</taxon>
        <taxon>Tracheophyta</taxon>
        <taxon>Spermatophyta</taxon>
        <taxon>Magnoliopsida</taxon>
        <taxon>eudicotyledons</taxon>
        <taxon>Gunneridae</taxon>
        <taxon>Pentapetalae</taxon>
        <taxon>rosids</taxon>
        <taxon>malvids</taxon>
        <taxon>Brassicales</taxon>
        <taxon>Brassicaceae</taxon>
        <taxon>Coluteocarpeae</taxon>
        <taxon>Microthlaspi</taxon>
    </lineage>
</organism>
<accession>A0A6D2L6R2</accession>
<feature type="transmembrane region" description="Helical" evidence="5">
    <location>
        <begin position="200"/>
        <end position="221"/>
    </location>
</feature>
<dbReference type="InterPro" id="IPR044226">
    <property type="entry name" value="SIP2-1-like"/>
</dbReference>
<dbReference type="GO" id="GO:0016020">
    <property type="term" value="C:membrane"/>
    <property type="evidence" value="ECO:0007669"/>
    <property type="project" value="UniProtKB-SubCell"/>
</dbReference>
<evidence type="ECO:0000256" key="2">
    <source>
        <dbReference type="ARBA" id="ARBA00022692"/>
    </source>
</evidence>
<dbReference type="InterPro" id="IPR023271">
    <property type="entry name" value="Aquaporin-like"/>
</dbReference>
<evidence type="ECO:0000313" key="6">
    <source>
        <dbReference type="EMBL" id="CAA7060536.1"/>
    </source>
</evidence>
<dbReference type="PRINTS" id="PR00783">
    <property type="entry name" value="MINTRINSICP"/>
</dbReference>
<evidence type="ECO:0000256" key="3">
    <source>
        <dbReference type="ARBA" id="ARBA00022989"/>
    </source>
</evidence>
<feature type="transmembrane region" description="Helical" evidence="5">
    <location>
        <begin position="12"/>
        <end position="30"/>
    </location>
</feature>
<dbReference type="Proteomes" id="UP000467841">
    <property type="component" value="Unassembled WGS sequence"/>
</dbReference>
<evidence type="ECO:0000313" key="7">
    <source>
        <dbReference type="Proteomes" id="UP000467841"/>
    </source>
</evidence>
<name>A0A6D2L6R2_9BRAS</name>
<gene>
    <name evidence="6" type="ORF">MERR_LOCUS47772</name>
</gene>
<comment type="subcellular location">
    <subcellularLocation>
        <location evidence="1">Membrane</location>
        <topology evidence="1">Multi-pass membrane protein</topology>
    </subcellularLocation>
</comment>
<dbReference type="PANTHER" id="PTHR47720:SF1">
    <property type="entry name" value="AQUAPORIN SIP2-1-RELATED"/>
    <property type="match status" value="1"/>
</dbReference>
<proteinExistence type="predicted"/>
<feature type="transmembrane region" description="Helical" evidence="5">
    <location>
        <begin position="121"/>
        <end position="140"/>
    </location>
</feature>
<dbReference type="EMBL" id="CACVBM020001829">
    <property type="protein sequence ID" value="CAA7060536.1"/>
    <property type="molecule type" value="Genomic_DNA"/>
</dbReference>
<feature type="transmembrane region" description="Helical" evidence="5">
    <location>
        <begin position="70"/>
        <end position="92"/>
    </location>
</feature>
<protein>
    <recommendedName>
        <fullName evidence="8">Aquaporin</fullName>
    </recommendedName>
</protein>
<dbReference type="Gene3D" id="1.20.1080.10">
    <property type="entry name" value="Glycerol uptake facilitator protein"/>
    <property type="match status" value="1"/>
</dbReference>
<reference evidence="6" key="1">
    <citation type="submission" date="2020-01" db="EMBL/GenBank/DDBJ databases">
        <authorList>
            <person name="Mishra B."/>
        </authorList>
    </citation>
    <scope>NUCLEOTIDE SEQUENCE [LARGE SCALE GENOMIC DNA]</scope>
</reference>
<comment type="caution">
    <text evidence="6">The sequence shown here is derived from an EMBL/GenBank/DDBJ whole genome shotgun (WGS) entry which is preliminary data.</text>
</comment>
<keyword evidence="3 5" id="KW-1133">Transmembrane helix</keyword>
<dbReference type="PANTHER" id="PTHR47720">
    <property type="entry name" value="AQUAPORIN SIP2-1-RELATED"/>
    <property type="match status" value="1"/>
</dbReference>
<evidence type="ECO:0008006" key="8">
    <source>
        <dbReference type="Google" id="ProtNLM"/>
    </source>
</evidence>
<dbReference type="AlphaFoldDB" id="A0A6D2L6R2"/>
<evidence type="ECO:0000256" key="1">
    <source>
        <dbReference type="ARBA" id="ARBA00004141"/>
    </source>
</evidence>
<dbReference type="InterPro" id="IPR000425">
    <property type="entry name" value="MIP"/>
</dbReference>
<evidence type="ECO:0000256" key="4">
    <source>
        <dbReference type="ARBA" id="ARBA00023136"/>
    </source>
</evidence>
<keyword evidence="7" id="KW-1185">Reference proteome</keyword>
<feature type="transmembrane region" description="Helical" evidence="5">
    <location>
        <begin position="42"/>
        <end position="58"/>
    </location>
</feature>
<keyword evidence="4 5" id="KW-0472">Membrane</keyword>
<dbReference type="OrthoDB" id="1580043at2759"/>
<dbReference type="SUPFAM" id="SSF81338">
    <property type="entry name" value="Aquaporin-like"/>
    <property type="match status" value="1"/>
</dbReference>
<sequence length="237" mass="25778">MGRIGLVVSDLVLSFMWIWAGVLVNILVHGVLGLRKDTTGDIVRFGFSIISMFVFAFLQKVTNGGLFNPLTALASGVSGGFGSFVFSVLVRIPVEVLGSILAVKHVIHVFPEIGKGPKLNVAIHHGALTEGILTFFIVILSKGLTRKIPGSFYMKTWITSVAKLSLHVLGSDLTGGCMNPGAVMGWAYARGEHITKEHLLVYWLGPMKATLLAVWFFNVVFKPLTEDKQEKPKAKAE</sequence>